<dbReference type="SUPFAM" id="SSF48403">
    <property type="entry name" value="Ankyrin repeat"/>
    <property type="match status" value="1"/>
</dbReference>
<dbReference type="EMBL" id="HBGN01022725">
    <property type="protein sequence ID" value="CAD9336856.1"/>
    <property type="molecule type" value="Transcribed_RNA"/>
</dbReference>
<organism evidence="4">
    <name type="scientific">Ditylum brightwellii</name>
    <dbReference type="NCBI Taxonomy" id="49249"/>
    <lineage>
        <taxon>Eukaryota</taxon>
        <taxon>Sar</taxon>
        <taxon>Stramenopiles</taxon>
        <taxon>Ochrophyta</taxon>
        <taxon>Bacillariophyta</taxon>
        <taxon>Mediophyceae</taxon>
        <taxon>Lithodesmiophycidae</taxon>
        <taxon>Lithodesmiales</taxon>
        <taxon>Lithodesmiaceae</taxon>
        <taxon>Ditylum</taxon>
    </lineage>
</organism>
<dbReference type="PANTHER" id="PTHR24123">
    <property type="entry name" value="ANKYRIN REPEAT-CONTAINING"/>
    <property type="match status" value="1"/>
</dbReference>
<dbReference type="SMART" id="SM00248">
    <property type="entry name" value="ANK"/>
    <property type="match status" value="8"/>
</dbReference>
<dbReference type="PANTHER" id="PTHR24123:SF33">
    <property type="entry name" value="PROTEIN HOS4"/>
    <property type="match status" value="1"/>
</dbReference>
<keyword evidence="1" id="KW-0677">Repeat</keyword>
<proteinExistence type="predicted"/>
<sequence length="502" mass="56221">MDDNNLFRLLDLNPRTKYNYDQGNAWYGRQKPDDDAILREVKRNPSSSEHEYEFSHLPPLWRRYACSLPLIHFPLHRTIFGALPRIHFPLHQAIILGSAVDVIDALSCPAALKQKYHGATVLHLALYNMSEGGFEASWDTVKLLLRKYPDAAGEKDKNGQTPLHAILGRKAPLELVSLLLESWPDAVKIKHGYNLTPLHYACGGASSEVVSLLLKSWPEAAKEKNNYGRTPLYFACVHKESLDTVSLLLESWPDASREKDSNGLTPLHYACSNGASLDVVSLLLKSWPGAVREKDSFGLTPLHYAIRNGTSSDIVSLLFTTWPGAAKEKSHHGRSALYYACTNRASLDVVSLLLTGWPDAAKEKDSDGQTLLHTAIEKQSPIEVIILLLNKWLKVKENRNFHDVESLKQNASNKVERLLSRFSSLLKYEANNSSPNEVMNFIMSNNLHSGVALVINKYPSVAKTLGLQTDVMADFLCVVGRYCTLKTMWEVITNEQELLEYA</sequence>
<evidence type="ECO:0000256" key="2">
    <source>
        <dbReference type="ARBA" id="ARBA00023043"/>
    </source>
</evidence>
<dbReference type="PROSITE" id="PS50297">
    <property type="entry name" value="ANK_REP_REGION"/>
    <property type="match status" value="2"/>
</dbReference>
<accession>A0A7S2EHG1</accession>
<protein>
    <submittedName>
        <fullName evidence="4">Uncharacterized protein</fullName>
    </submittedName>
</protein>
<reference evidence="4" key="1">
    <citation type="submission" date="2021-01" db="EMBL/GenBank/DDBJ databases">
        <authorList>
            <person name="Corre E."/>
            <person name="Pelletier E."/>
            <person name="Niang G."/>
            <person name="Scheremetjew M."/>
            <person name="Finn R."/>
            <person name="Kale V."/>
            <person name="Holt S."/>
            <person name="Cochrane G."/>
            <person name="Meng A."/>
            <person name="Brown T."/>
            <person name="Cohen L."/>
        </authorList>
    </citation>
    <scope>NUCLEOTIDE SEQUENCE</scope>
    <source>
        <strain evidence="4">Pop2</strain>
    </source>
</reference>
<dbReference type="AlphaFoldDB" id="A0A7S2EHG1"/>
<feature type="repeat" description="ANK" evidence="3">
    <location>
        <begin position="262"/>
        <end position="285"/>
    </location>
</feature>
<keyword evidence="2 3" id="KW-0040">ANK repeat</keyword>
<name>A0A7S2EHG1_9STRA</name>
<dbReference type="InterPro" id="IPR002110">
    <property type="entry name" value="Ankyrin_rpt"/>
</dbReference>
<dbReference type="InterPro" id="IPR036770">
    <property type="entry name" value="Ankyrin_rpt-contain_sf"/>
</dbReference>
<evidence type="ECO:0000256" key="3">
    <source>
        <dbReference type="PROSITE-ProRule" id="PRU00023"/>
    </source>
</evidence>
<dbReference type="PROSITE" id="PS50088">
    <property type="entry name" value="ANK_REPEAT"/>
    <property type="match status" value="2"/>
</dbReference>
<gene>
    <name evidence="4" type="ORF">DBRI1063_LOCUS14487</name>
</gene>
<dbReference type="Gene3D" id="1.25.40.20">
    <property type="entry name" value="Ankyrin repeat-containing domain"/>
    <property type="match status" value="2"/>
</dbReference>
<dbReference type="InterPro" id="IPR051165">
    <property type="entry name" value="Multifunctional_ANK_Repeat"/>
</dbReference>
<feature type="repeat" description="ANK" evidence="3">
    <location>
        <begin position="297"/>
        <end position="319"/>
    </location>
</feature>
<evidence type="ECO:0000256" key="1">
    <source>
        <dbReference type="ARBA" id="ARBA00022737"/>
    </source>
</evidence>
<dbReference type="Pfam" id="PF12796">
    <property type="entry name" value="Ank_2"/>
    <property type="match status" value="2"/>
</dbReference>
<evidence type="ECO:0000313" key="4">
    <source>
        <dbReference type="EMBL" id="CAD9336856.1"/>
    </source>
</evidence>